<name>A0A6J5YMT6_9ZZZZ</name>
<dbReference type="GO" id="GO:0003677">
    <property type="term" value="F:DNA binding"/>
    <property type="evidence" value="ECO:0007669"/>
    <property type="project" value="UniProtKB-KW"/>
</dbReference>
<dbReference type="InterPro" id="IPR001647">
    <property type="entry name" value="HTH_TetR"/>
</dbReference>
<gene>
    <name evidence="3" type="ORF">UFOPK3770_00226</name>
</gene>
<keyword evidence="1" id="KW-0238">DNA-binding</keyword>
<evidence type="ECO:0000313" key="3">
    <source>
        <dbReference type="EMBL" id="CAB4331591.1"/>
    </source>
</evidence>
<dbReference type="EMBL" id="CAESAJ010000012">
    <property type="protein sequence ID" value="CAB4331591.1"/>
    <property type="molecule type" value="Genomic_DNA"/>
</dbReference>
<dbReference type="Pfam" id="PF00440">
    <property type="entry name" value="TetR_N"/>
    <property type="match status" value="1"/>
</dbReference>
<proteinExistence type="predicted"/>
<sequence length="383" mass="42551">MAVSDESIMDAARHIAASQGWAGLRFRTIAAQAQVSVRPLRDRYESSSQLAAQLWRGQLCDSLIAQVSEAVKCADQVVLNNHNDSLAALVEQFFQPSETLKASMELLIVARFDPVIALAVSEKFPHELERLLFGPESAPDRSLVAKRCLIVLLLFGLVTERWRSWASEIASHEISKLLEQSLRREVNDEVLPNDQATFLDEPQDFHTSDPMWEALLGTLVQSVARVGYEATTTDQLAKESGCSEGFIFRKYPTKRDLFVDAAHRGAAHYTKLQLEFANDMAQRYSEAVGGAVLLREWLLPKHEDKRTISLELSRVALHDEKLAKLMTDEQMPVLEENLQIPNSAGNANLLALAHVGFSAGSGAFLLSDLLPQFVSLPLTVVEF</sequence>
<evidence type="ECO:0000256" key="1">
    <source>
        <dbReference type="ARBA" id="ARBA00023125"/>
    </source>
</evidence>
<dbReference type="Gene3D" id="1.10.357.10">
    <property type="entry name" value="Tetracycline Repressor, domain 2"/>
    <property type="match status" value="2"/>
</dbReference>
<dbReference type="SUPFAM" id="SSF46689">
    <property type="entry name" value="Homeodomain-like"/>
    <property type="match status" value="2"/>
</dbReference>
<dbReference type="InterPro" id="IPR009057">
    <property type="entry name" value="Homeodomain-like_sf"/>
</dbReference>
<dbReference type="PANTHER" id="PTHR30055">
    <property type="entry name" value="HTH-TYPE TRANSCRIPTIONAL REGULATOR RUTR"/>
    <property type="match status" value="1"/>
</dbReference>
<dbReference type="InterPro" id="IPR050109">
    <property type="entry name" value="HTH-type_TetR-like_transc_reg"/>
</dbReference>
<accession>A0A6J5YMT6</accession>
<protein>
    <submittedName>
        <fullName evidence="3">Unannotated protein</fullName>
    </submittedName>
</protein>
<organism evidence="3">
    <name type="scientific">freshwater metagenome</name>
    <dbReference type="NCBI Taxonomy" id="449393"/>
    <lineage>
        <taxon>unclassified sequences</taxon>
        <taxon>metagenomes</taxon>
        <taxon>ecological metagenomes</taxon>
    </lineage>
</organism>
<reference evidence="3" key="1">
    <citation type="submission" date="2020-05" db="EMBL/GenBank/DDBJ databases">
        <authorList>
            <person name="Chiriac C."/>
            <person name="Salcher M."/>
            <person name="Ghai R."/>
            <person name="Kavagutti S V."/>
        </authorList>
    </citation>
    <scope>NUCLEOTIDE SEQUENCE</scope>
</reference>
<feature type="domain" description="HTH tetR-type" evidence="2">
    <location>
        <begin position="209"/>
        <end position="269"/>
    </location>
</feature>
<evidence type="ECO:0000259" key="2">
    <source>
        <dbReference type="PROSITE" id="PS50977"/>
    </source>
</evidence>
<dbReference type="AlphaFoldDB" id="A0A6J5YMT6"/>
<dbReference type="PROSITE" id="PS50977">
    <property type="entry name" value="HTH_TETR_2"/>
    <property type="match status" value="1"/>
</dbReference>